<evidence type="ECO:0000313" key="1">
    <source>
        <dbReference type="EMBL" id="PIP14651.1"/>
    </source>
</evidence>
<name>A0A2G9Y841_9BACT</name>
<accession>A0A2G9Y841</accession>
<organism evidence="1 2">
    <name type="scientific">Candidatus Roizmanbacteria bacterium CG23_combo_of_CG06-09_8_20_14_all_35_49</name>
    <dbReference type="NCBI Taxonomy" id="1974863"/>
    <lineage>
        <taxon>Bacteria</taxon>
        <taxon>Candidatus Roizmaniibacteriota</taxon>
    </lineage>
</organism>
<comment type="caution">
    <text evidence="1">The sequence shown here is derived from an EMBL/GenBank/DDBJ whole genome shotgun (WGS) entry which is preliminary data.</text>
</comment>
<dbReference type="Proteomes" id="UP000231025">
    <property type="component" value="Unassembled WGS sequence"/>
</dbReference>
<sequence>MKNEFPLNEPVFKAQTGFSLKQGLKLAIKKTKSIAKNKLLQGMGELLDEKQKVWVKNNLQKDLIFYVNLYLRNL</sequence>
<reference evidence="1 2" key="1">
    <citation type="submission" date="2017-09" db="EMBL/GenBank/DDBJ databases">
        <title>Depth-based differentiation of microbial function through sediment-hosted aquifers and enrichment of novel symbionts in the deep terrestrial subsurface.</title>
        <authorList>
            <person name="Probst A.J."/>
            <person name="Ladd B."/>
            <person name="Jarett J.K."/>
            <person name="Geller-Mcgrath D.E."/>
            <person name="Sieber C.M."/>
            <person name="Emerson J.B."/>
            <person name="Anantharaman K."/>
            <person name="Thomas B.C."/>
            <person name="Malmstrom R."/>
            <person name="Stieglmeier M."/>
            <person name="Klingl A."/>
            <person name="Woyke T."/>
            <person name="Ryan C.M."/>
            <person name="Banfield J.F."/>
        </authorList>
    </citation>
    <scope>NUCLEOTIDE SEQUENCE [LARGE SCALE GENOMIC DNA]</scope>
    <source>
        <strain evidence="1">CG23_combo_of_CG06-09_8_20_14_all_35_49</strain>
    </source>
</reference>
<evidence type="ECO:0000313" key="2">
    <source>
        <dbReference type="Proteomes" id="UP000231025"/>
    </source>
</evidence>
<proteinExistence type="predicted"/>
<dbReference type="EMBL" id="PCRE01000056">
    <property type="protein sequence ID" value="PIP14651.1"/>
    <property type="molecule type" value="Genomic_DNA"/>
</dbReference>
<dbReference type="AlphaFoldDB" id="A0A2G9Y841"/>
<protein>
    <submittedName>
        <fullName evidence="1">Uncharacterized protein</fullName>
    </submittedName>
</protein>
<gene>
    <name evidence="1" type="ORF">COX47_04040</name>
</gene>